<organism evidence="12 13">
    <name type="scientific">Trichobilharzia regenti</name>
    <name type="common">Nasal bird schistosome</name>
    <dbReference type="NCBI Taxonomy" id="157069"/>
    <lineage>
        <taxon>Eukaryota</taxon>
        <taxon>Metazoa</taxon>
        <taxon>Spiralia</taxon>
        <taxon>Lophotrochozoa</taxon>
        <taxon>Platyhelminthes</taxon>
        <taxon>Trematoda</taxon>
        <taxon>Digenea</taxon>
        <taxon>Strigeidida</taxon>
        <taxon>Schistosomatoidea</taxon>
        <taxon>Schistosomatidae</taxon>
        <taxon>Trichobilharzia</taxon>
    </lineage>
</organism>
<keyword evidence="4" id="KW-0805">Transcription regulation</keyword>
<sequence>MFYAVMSNSLNSIMLLLRNSMDANQNITDIDAVCDVIGRLENFPMTMNQLQDTRIGQLLQTIRHKVDIPLQKRIRLVIKAWQKLLSPDFSHPFVIPSKASDKSVNTPLKSNGTPTKPHVHETSMLSTNAMKTSLPSQLKRPDIVSSNEACVRSTKRNLPDDSPDKTCDKTASKPRACQTQHSDNHNFNESKRQKSVDLSLPPRSVSKLSHNNSPSVKILNGTRGTEPQDSRSQSNSDSPVSQLCTSATSRLPPLQSLCKPRVINSARLSKVKSTAELVQEAGDCIDSATADRILTNRISKEVDPSRVSSLTQPTKLHLSRTSSGPHQTSCNITVNNNEVTPLPKSSTFSDSKSHIEPEFIETSALIDKSRIPVSDSFGMTSHSGVTQTVAHDQNPLFTKNNENISNQPLIMNVNSEIQDSQKVKKKKKHKHHKHHSDILDESFGSHSKKSENWEEYRKHMPPVTNFMDDWPELPSLPAEIDFNSLDSSYVTTCDSTFSNNKEHTLSPKRRTKGTELDFISPTEVHSVSLGDQYLHILPWVDMIGYRRQFFPSSSDRELDELIKLPEPW</sequence>
<keyword evidence="12" id="KW-1185">Reference proteome</keyword>
<dbReference type="GO" id="GO:0003712">
    <property type="term" value="F:transcription coregulator activity"/>
    <property type="evidence" value="ECO:0007669"/>
    <property type="project" value="TreeGrafter"/>
</dbReference>
<feature type="region of interest" description="Disordered" evidence="10">
    <location>
        <begin position="101"/>
        <end position="245"/>
    </location>
</feature>
<feature type="compositionally biased region" description="Basic and acidic residues" evidence="10">
    <location>
        <begin position="182"/>
        <end position="195"/>
    </location>
</feature>
<comment type="similarity">
    <text evidence="2">Belongs to the Mediator complex subunit 26 family.</text>
</comment>
<keyword evidence="7 9" id="KW-0539">Nucleus</keyword>
<evidence type="ECO:0000256" key="2">
    <source>
        <dbReference type="ARBA" id="ARBA00009681"/>
    </source>
</evidence>
<dbReference type="InterPro" id="IPR003617">
    <property type="entry name" value="TFIIS/CRSP70_N_sub"/>
</dbReference>
<evidence type="ECO:0000256" key="8">
    <source>
        <dbReference type="ARBA" id="ARBA00031968"/>
    </source>
</evidence>
<reference evidence="12" key="1">
    <citation type="submission" date="2022-06" db="EMBL/GenBank/DDBJ databases">
        <authorList>
            <person name="Berger JAMES D."/>
            <person name="Berger JAMES D."/>
        </authorList>
    </citation>
    <scope>NUCLEOTIDE SEQUENCE [LARGE SCALE GENOMIC DNA]</scope>
</reference>
<dbReference type="PANTHER" id="PTHR15201:SF1">
    <property type="entry name" value="MEDIATOR OF RNA POLYMERASE II TRANSCRIPTION SUBUNIT 26"/>
    <property type="match status" value="1"/>
</dbReference>
<evidence type="ECO:0000256" key="4">
    <source>
        <dbReference type="ARBA" id="ARBA00023015"/>
    </source>
</evidence>
<evidence type="ECO:0000256" key="10">
    <source>
        <dbReference type="SAM" id="MobiDB-lite"/>
    </source>
</evidence>
<evidence type="ECO:0000259" key="11">
    <source>
        <dbReference type="PROSITE" id="PS51319"/>
    </source>
</evidence>
<dbReference type="AlphaFoldDB" id="A0AA85JIK8"/>
<dbReference type="SMART" id="SM00509">
    <property type="entry name" value="TFS2N"/>
    <property type="match status" value="1"/>
</dbReference>
<evidence type="ECO:0000256" key="9">
    <source>
        <dbReference type="PROSITE-ProRule" id="PRU00649"/>
    </source>
</evidence>
<dbReference type="GO" id="GO:0006357">
    <property type="term" value="P:regulation of transcription by RNA polymerase II"/>
    <property type="evidence" value="ECO:0007669"/>
    <property type="project" value="InterPro"/>
</dbReference>
<dbReference type="InterPro" id="IPR035441">
    <property type="entry name" value="TFIIS/LEDGF_dom_sf"/>
</dbReference>
<feature type="compositionally biased region" description="Basic residues" evidence="10">
    <location>
        <begin position="424"/>
        <end position="435"/>
    </location>
</feature>
<dbReference type="WBParaSite" id="TREG1_24730.2">
    <property type="protein sequence ID" value="TREG1_24730.2"/>
    <property type="gene ID" value="TREG1_24730"/>
</dbReference>
<feature type="compositionally biased region" description="Basic and acidic residues" evidence="10">
    <location>
        <begin position="157"/>
        <end position="171"/>
    </location>
</feature>
<dbReference type="SUPFAM" id="SSF47676">
    <property type="entry name" value="Conserved domain common to transcription factors TFIIS, elongin A, CRSP70"/>
    <property type="match status" value="1"/>
</dbReference>
<reference evidence="13" key="2">
    <citation type="submission" date="2023-11" db="UniProtKB">
        <authorList>
            <consortium name="WormBaseParasite"/>
        </authorList>
    </citation>
    <scope>IDENTIFICATION</scope>
</reference>
<evidence type="ECO:0000313" key="12">
    <source>
        <dbReference type="Proteomes" id="UP000050795"/>
    </source>
</evidence>
<comment type="subcellular location">
    <subcellularLocation>
        <location evidence="1 9">Nucleus</location>
    </subcellularLocation>
</comment>
<dbReference type="GO" id="GO:0070847">
    <property type="term" value="C:core mediator complex"/>
    <property type="evidence" value="ECO:0007669"/>
    <property type="project" value="TreeGrafter"/>
</dbReference>
<evidence type="ECO:0000256" key="1">
    <source>
        <dbReference type="ARBA" id="ARBA00004123"/>
    </source>
</evidence>
<dbReference type="PANTHER" id="PTHR15201">
    <property type="entry name" value="CRSP70"/>
    <property type="match status" value="1"/>
</dbReference>
<protein>
    <recommendedName>
        <fullName evidence="3">Mediator of RNA polymerase II transcription subunit 26</fullName>
    </recommendedName>
    <alternativeName>
        <fullName evidence="8">Mediator complex subunit 26</fullName>
    </alternativeName>
</protein>
<evidence type="ECO:0000256" key="3">
    <source>
        <dbReference type="ARBA" id="ARBA00019686"/>
    </source>
</evidence>
<evidence type="ECO:0000256" key="7">
    <source>
        <dbReference type="ARBA" id="ARBA00023242"/>
    </source>
</evidence>
<evidence type="ECO:0000256" key="5">
    <source>
        <dbReference type="ARBA" id="ARBA00023159"/>
    </source>
</evidence>
<name>A0AA85JIK8_TRIRE</name>
<dbReference type="PROSITE" id="PS51319">
    <property type="entry name" value="TFIIS_N"/>
    <property type="match status" value="1"/>
</dbReference>
<dbReference type="Proteomes" id="UP000050795">
    <property type="component" value="Unassembled WGS sequence"/>
</dbReference>
<proteinExistence type="inferred from homology"/>
<feature type="domain" description="TFIIS N-terminal" evidence="11">
    <location>
        <begin position="1"/>
        <end position="88"/>
    </location>
</feature>
<feature type="compositionally biased region" description="Polar residues" evidence="10">
    <location>
        <begin position="306"/>
        <end position="328"/>
    </location>
</feature>
<feature type="compositionally biased region" description="Polar residues" evidence="10">
    <location>
        <begin position="222"/>
        <end position="245"/>
    </location>
</feature>
<feature type="region of interest" description="Disordered" evidence="10">
    <location>
        <begin position="304"/>
        <end position="328"/>
    </location>
</feature>
<dbReference type="Gene3D" id="1.20.930.10">
    <property type="entry name" value="Conserved domain common to transcription factors TFIIS, elongin A, CRSP70"/>
    <property type="match status" value="1"/>
</dbReference>
<accession>A0AA85JIK8</accession>
<feature type="compositionally biased region" description="Polar residues" evidence="10">
    <location>
        <begin position="123"/>
        <end position="136"/>
    </location>
</feature>
<evidence type="ECO:0000256" key="6">
    <source>
        <dbReference type="ARBA" id="ARBA00023163"/>
    </source>
</evidence>
<feature type="compositionally biased region" description="Polar residues" evidence="10">
    <location>
        <begin position="102"/>
        <end position="114"/>
    </location>
</feature>
<evidence type="ECO:0000313" key="13">
    <source>
        <dbReference type="WBParaSite" id="TREG1_24730.2"/>
    </source>
</evidence>
<dbReference type="GO" id="GO:0016592">
    <property type="term" value="C:mediator complex"/>
    <property type="evidence" value="ECO:0007669"/>
    <property type="project" value="InterPro"/>
</dbReference>
<keyword evidence="5" id="KW-0010">Activator</keyword>
<feature type="region of interest" description="Disordered" evidence="10">
    <location>
        <begin position="424"/>
        <end position="445"/>
    </location>
</feature>
<dbReference type="InterPro" id="IPR042376">
    <property type="entry name" value="MED26"/>
</dbReference>
<dbReference type="InterPro" id="IPR017923">
    <property type="entry name" value="TFIIS_N"/>
</dbReference>
<dbReference type="Pfam" id="PF08711">
    <property type="entry name" value="Med26"/>
    <property type="match status" value="1"/>
</dbReference>
<keyword evidence="6" id="KW-0804">Transcription</keyword>
<dbReference type="GO" id="GO:0010628">
    <property type="term" value="P:positive regulation of gene expression"/>
    <property type="evidence" value="ECO:0007669"/>
    <property type="project" value="TreeGrafter"/>
</dbReference>
<feature type="compositionally biased region" description="Polar residues" evidence="10">
    <location>
        <begin position="206"/>
        <end position="215"/>
    </location>
</feature>